<feature type="compositionally biased region" description="Low complexity" evidence="1">
    <location>
        <begin position="1"/>
        <end position="17"/>
    </location>
</feature>
<dbReference type="PANTHER" id="PTHR33978:SF4">
    <property type="entry name" value="SERINE_THREONINE-KINASE"/>
    <property type="match status" value="1"/>
</dbReference>
<accession>A0A9R0IC93</accession>
<feature type="region of interest" description="Disordered" evidence="1">
    <location>
        <begin position="1"/>
        <end position="35"/>
    </location>
</feature>
<dbReference type="GeneID" id="110786375"/>
<gene>
    <name evidence="3" type="primary">LOC110786375</name>
</gene>
<protein>
    <submittedName>
        <fullName evidence="3">Enhancer of mRNA-decapping protein 1</fullName>
    </submittedName>
</protein>
<dbReference type="Proteomes" id="UP000813463">
    <property type="component" value="Chromosome 6"/>
</dbReference>
<sequence length="208" mass="23815">MEQKLQPQPKPQPQTQQNFSQKSPKKLQDKFPNLKPNHIKKAAVWDCGSTLYDSFELNSFQKQLDSAIINSSRTHSMPRLPSEERRAPPLPPPPSKKPLASKVSRSFQKLLRSVFRTHKQPNHLKPEYDNSRISSPDPWFMDHYDDDDQVLEKGKMVDGGRYFVVYEKPNGLSSIPEVPEVGFSPDISSLVRKTMSARFTTPPDLMVK</sequence>
<organism evidence="2 3">
    <name type="scientific">Spinacia oleracea</name>
    <name type="common">Spinach</name>
    <dbReference type="NCBI Taxonomy" id="3562"/>
    <lineage>
        <taxon>Eukaryota</taxon>
        <taxon>Viridiplantae</taxon>
        <taxon>Streptophyta</taxon>
        <taxon>Embryophyta</taxon>
        <taxon>Tracheophyta</taxon>
        <taxon>Spermatophyta</taxon>
        <taxon>Magnoliopsida</taxon>
        <taxon>eudicotyledons</taxon>
        <taxon>Gunneridae</taxon>
        <taxon>Pentapetalae</taxon>
        <taxon>Caryophyllales</taxon>
        <taxon>Chenopodiaceae</taxon>
        <taxon>Chenopodioideae</taxon>
        <taxon>Anserineae</taxon>
        <taxon>Spinacia</taxon>
    </lineage>
</organism>
<evidence type="ECO:0000313" key="2">
    <source>
        <dbReference type="Proteomes" id="UP000813463"/>
    </source>
</evidence>
<dbReference type="PANTHER" id="PTHR33978">
    <property type="entry name" value="SERINE/THREONINE-KINASE"/>
    <property type="match status" value="1"/>
</dbReference>
<evidence type="ECO:0000256" key="1">
    <source>
        <dbReference type="SAM" id="MobiDB-lite"/>
    </source>
</evidence>
<reference evidence="2" key="1">
    <citation type="journal article" date="2021" name="Nat. Commun.">
        <title>Genomic analyses provide insights into spinach domestication and the genetic basis of agronomic traits.</title>
        <authorList>
            <person name="Cai X."/>
            <person name="Sun X."/>
            <person name="Xu C."/>
            <person name="Sun H."/>
            <person name="Wang X."/>
            <person name="Ge C."/>
            <person name="Zhang Z."/>
            <person name="Wang Q."/>
            <person name="Fei Z."/>
            <person name="Jiao C."/>
            <person name="Wang Q."/>
        </authorList>
    </citation>
    <scope>NUCLEOTIDE SEQUENCE [LARGE SCALE GENOMIC DNA]</scope>
    <source>
        <strain evidence="2">cv. Varoflay</strain>
    </source>
</reference>
<name>A0A9R0IC93_SPIOL</name>
<reference evidence="3" key="2">
    <citation type="submission" date="2025-08" db="UniProtKB">
        <authorList>
            <consortium name="RefSeq"/>
        </authorList>
    </citation>
    <scope>IDENTIFICATION</scope>
    <source>
        <tissue evidence="3">Leaf</tissue>
    </source>
</reference>
<keyword evidence="2" id="KW-1185">Reference proteome</keyword>
<dbReference type="RefSeq" id="XP_021846613.2">
    <property type="nucleotide sequence ID" value="XM_021990921.2"/>
</dbReference>
<feature type="region of interest" description="Disordered" evidence="1">
    <location>
        <begin position="69"/>
        <end position="103"/>
    </location>
</feature>
<dbReference type="KEGG" id="soe:110786375"/>
<proteinExistence type="predicted"/>
<dbReference type="AlphaFoldDB" id="A0A9R0IC93"/>
<evidence type="ECO:0000313" key="3">
    <source>
        <dbReference type="RefSeq" id="XP_021846613.2"/>
    </source>
</evidence>